<evidence type="ECO:0000313" key="1">
    <source>
        <dbReference type="EMBL" id="PLT44074.1"/>
    </source>
</evidence>
<accession>A0A2N5N157</accession>
<evidence type="ECO:0000313" key="2">
    <source>
        <dbReference type="Proteomes" id="UP000234789"/>
    </source>
</evidence>
<comment type="caution">
    <text evidence="1">The sequence shown here is derived from an EMBL/GenBank/DDBJ whole genome shotgun (WGS) entry which is preliminary data.</text>
</comment>
<name>A0A2N5N157_9BACL</name>
<proteinExistence type="predicted"/>
<reference evidence="1 2" key="1">
    <citation type="submission" date="2017-05" db="EMBL/GenBank/DDBJ databases">
        <title>Functional genome analysis of Paenibacillus pasadenensis strain R16: insights on endophytic life style and antifungal activity.</title>
        <authorList>
            <person name="Passera A."/>
            <person name="Marcolungo L."/>
            <person name="Casati P."/>
            <person name="Brasca M."/>
            <person name="Quaglino F."/>
            <person name="Delledonne M."/>
        </authorList>
    </citation>
    <scope>NUCLEOTIDE SEQUENCE [LARGE SCALE GENOMIC DNA]</scope>
    <source>
        <strain evidence="1 2">R16</strain>
    </source>
</reference>
<gene>
    <name evidence="1" type="ORF">B8V81_2505</name>
</gene>
<organism evidence="1 2">
    <name type="scientific">Paenibacillus pasadenensis</name>
    <dbReference type="NCBI Taxonomy" id="217090"/>
    <lineage>
        <taxon>Bacteria</taxon>
        <taxon>Bacillati</taxon>
        <taxon>Bacillota</taxon>
        <taxon>Bacilli</taxon>
        <taxon>Bacillales</taxon>
        <taxon>Paenibacillaceae</taxon>
        <taxon>Paenibacillus</taxon>
    </lineage>
</organism>
<dbReference type="AlphaFoldDB" id="A0A2N5N157"/>
<keyword evidence="2" id="KW-1185">Reference proteome</keyword>
<dbReference type="EMBL" id="NFEZ01000004">
    <property type="protein sequence ID" value="PLT44074.1"/>
    <property type="molecule type" value="Genomic_DNA"/>
</dbReference>
<sequence length="60" mass="7180">MSPADRYYFGSLRRNPYWTPKRAPRLRALPEPFSQICIENPRLYTNEMSRSCTDQRSDHC</sequence>
<dbReference type="Proteomes" id="UP000234789">
    <property type="component" value="Unassembled WGS sequence"/>
</dbReference>
<protein>
    <submittedName>
        <fullName evidence="1">Uncharacterized protein</fullName>
    </submittedName>
</protein>